<reference evidence="2" key="1">
    <citation type="submission" date="2023-05" db="EMBL/GenBank/DDBJ databases">
        <title>Metabolic capabilities are highly conserved among human nasal-associated Corynebacterium species in pangenomic analyses.</title>
        <authorList>
            <person name="Tran T.H."/>
            <person name="Roberts A.Q."/>
            <person name="Escapa I.F."/>
            <person name="Gao W."/>
            <person name="Conlan S."/>
            <person name="Kong H."/>
            <person name="Segre J.A."/>
            <person name="Kelly M.S."/>
            <person name="Lemon K.P."/>
        </authorList>
    </citation>
    <scope>NUCLEOTIDE SEQUENCE</scope>
    <source>
        <strain evidence="2">KPL2654</strain>
    </source>
</reference>
<comment type="caution">
    <text evidence="2">The sequence shown here is derived from an EMBL/GenBank/DDBJ whole genome shotgun (WGS) entry which is preliminary data.</text>
</comment>
<dbReference type="SUPFAM" id="SSF52540">
    <property type="entry name" value="P-loop containing nucleoside triphosphate hydrolases"/>
    <property type="match status" value="1"/>
</dbReference>
<feature type="binding site" evidence="1">
    <location>
        <position position="33"/>
    </location>
    <ligand>
        <name>substrate</name>
    </ligand>
</feature>
<dbReference type="CDD" id="cd03109">
    <property type="entry name" value="DTBS"/>
    <property type="match status" value="1"/>
</dbReference>
<dbReference type="Proteomes" id="UP001226160">
    <property type="component" value="Unassembled WGS sequence"/>
</dbReference>
<dbReference type="EMBL" id="JASNVP010000005">
    <property type="protein sequence ID" value="MDK4326150.1"/>
    <property type="molecule type" value="Genomic_DNA"/>
</dbReference>
<comment type="function">
    <text evidence="1">Catalyzes a mechanistically unusual reaction, the ATP-dependent insertion of CO2 between the N7 and N8 nitrogen atoms of 7,8-diaminopelargonic acid (DAPA, also called 7,8-diammoniononanoate) to form a ureido ring.</text>
</comment>
<keyword evidence="1" id="KW-0963">Cytoplasm</keyword>
<dbReference type="RefSeq" id="WP_201809256.1">
    <property type="nucleotide sequence ID" value="NZ_CP068160.1"/>
</dbReference>
<keyword evidence="1" id="KW-0093">Biotin biosynthesis</keyword>
<protein>
    <recommendedName>
        <fullName evidence="1">ATP-dependent dethiobiotin synthetase BioD</fullName>
        <ecNumber evidence="1">6.3.3.3</ecNumber>
    </recommendedName>
    <alternativeName>
        <fullName evidence="1">DTB synthetase</fullName>
        <shortName evidence="1">DTBS</shortName>
    </alternativeName>
    <alternativeName>
        <fullName evidence="1">Dethiobiotin synthase</fullName>
    </alternativeName>
</protein>
<feature type="binding site" evidence="1">
    <location>
        <begin position="96"/>
        <end position="99"/>
    </location>
    <ligand>
        <name>ATP</name>
        <dbReference type="ChEBI" id="CHEBI:30616"/>
    </ligand>
</feature>
<dbReference type="AlphaFoldDB" id="A0AAP4BTH5"/>
<comment type="caution">
    <text evidence="1">Lacks conserved residue(s) required for the propagation of feature annotation.</text>
</comment>
<comment type="catalytic activity">
    <reaction evidence="1">
        <text>(7R,8S)-7,8-diammoniononanoate + CO2 + ATP = (4R,5S)-dethiobiotin + ADP + phosphate + 3 H(+)</text>
        <dbReference type="Rhea" id="RHEA:15805"/>
        <dbReference type="ChEBI" id="CHEBI:15378"/>
        <dbReference type="ChEBI" id="CHEBI:16526"/>
        <dbReference type="ChEBI" id="CHEBI:30616"/>
        <dbReference type="ChEBI" id="CHEBI:43474"/>
        <dbReference type="ChEBI" id="CHEBI:149469"/>
        <dbReference type="ChEBI" id="CHEBI:149473"/>
        <dbReference type="ChEBI" id="CHEBI:456216"/>
        <dbReference type="EC" id="6.3.3.3"/>
    </reaction>
</comment>
<dbReference type="PIRSF" id="PIRSF006755">
    <property type="entry name" value="DTB_synth"/>
    <property type="match status" value="1"/>
</dbReference>
<dbReference type="GO" id="GO:0005524">
    <property type="term" value="F:ATP binding"/>
    <property type="evidence" value="ECO:0007669"/>
    <property type="project" value="UniProtKB-UniRule"/>
</dbReference>
<comment type="subcellular location">
    <subcellularLocation>
        <location evidence="1">Cytoplasm</location>
    </subcellularLocation>
</comment>
<comment type="pathway">
    <text evidence="1">Cofactor biosynthesis; biotin biosynthesis; biotin from 7,8-diaminononanoate: step 1/2.</text>
</comment>
<feature type="binding site" evidence="1">
    <location>
        <position position="96"/>
    </location>
    <ligand>
        <name>Mg(2+)</name>
        <dbReference type="ChEBI" id="CHEBI:18420"/>
    </ligand>
</feature>
<evidence type="ECO:0000313" key="3">
    <source>
        <dbReference type="Proteomes" id="UP001226160"/>
    </source>
</evidence>
<feature type="active site" evidence="1">
    <location>
        <position position="29"/>
    </location>
</feature>
<dbReference type="HAMAP" id="MF_00336">
    <property type="entry name" value="BioD"/>
    <property type="match status" value="1"/>
</dbReference>
<dbReference type="InterPro" id="IPR004472">
    <property type="entry name" value="DTB_synth_BioD"/>
</dbReference>
<dbReference type="GO" id="GO:0005829">
    <property type="term" value="C:cytosol"/>
    <property type="evidence" value="ECO:0007669"/>
    <property type="project" value="TreeGrafter"/>
</dbReference>
<dbReference type="GO" id="GO:0004141">
    <property type="term" value="F:dethiobiotin synthase activity"/>
    <property type="evidence" value="ECO:0007669"/>
    <property type="project" value="UniProtKB-UniRule"/>
</dbReference>
<dbReference type="EC" id="6.3.3.3" evidence="1"/>
<feature type="binding site" evidence="1">
    <location>
        <position position="13"/>
    </location>
    <ligand>
        <name>Mg(2+)</name>
        <dbReference type="ChEBI" id="CHEBI:18420"/>
    </ligand>
</feature>
<dbReference type="PANTHER" id="PTHR43210">
    <property type="entry name" value="DETHIOBIOTIN SYNTHETASE"/>
    <property type="match status" value="1"/>
</dbReference>
<proteinExistence type="inferred from homology"/>
<keyword evidence="1" id="KW-0547">Nucleotide-binding</keyword>
<feature type="binding site" evidence="1">
    <location>
        <begin position="161"/>
        <end position="162"/>
    </location>
    <ligand>
        <name>ATP</name>
        <dbReference type="ChEBI" id="CHEBI:30616"/>
    </ligand>
</feature>
<dbReference type="GO" id="GO:0000287">
    <property type="term" value="F:magnesium ion binding"/>
    <property type="evidence" value="ECO:0007669"/>
    <property type="project" value="UniProtKB-UniRule"/>
</dbReference>
<dbReference type="GO" id="GO:0009102">
    <property type="term" value="P:biotin biosynthetic process"/>
    <property type="evidence" value="ECO:0007669"/>
    <property type="project" value="UniProtKB-UniRule"/>
</dbReference>
<feature type="binding site" evidence="1">
    <location>
        <position position="38"/>
    </location>
    <ligand>
        <name>ATP</name>
        <dbReference type="ChEBI" id="CHEBI:30616"/>
    </ligand>
</feature>
<dbReference type="PANTHER" id="PTHR43210:SF5">
    <property type="entry name" value="DETHIOBIOTIN SYNTHETASE"/>
    <property type="match status" value="1"/>
</dbReference>
<name>A0AAP4BTH5_9CORY</name>
<organism evidence="2 3">
    <name type="scientific">Corynebacterium propinquum</name>
    <dbReference type="NCBI Taxonomy" id="43769"/>
    <lineage>
        <taxon>Bacteria</taxon>
        <taxon>Bacillati</taxon>
        <taxon>Actinomycetota</taxon>
        <taxon>Actinomycetes</taxon>
        <taxon>Mycobacteriales</taxon>
        <taxon>Corynebacteriaceae</taxon>
        <taxon>Corynebacterium</taxon>
    </lineage>
</organism>
<comment type="subunit">
    <text evidence="1">Homodimer.</text>
</comment>
<feature type="binding site" evidence="1">
    <location>
        <begin position="9"/>
        <end position="14"/>
    </location>
    <ligand>
        <name>ATP</name>
        <dbReference type="ChEBI" id="CHEBI:30616"/>
    </ligand>
</feature>
<keyword evidence="1 2" id="KW-0436">Ligase</keyword>
<dbReference type="InterPro" id="IPR027417">
    <property type="entry name" value="P-loop_NTPase"/>
</dbReference>
<comment type="cofactor">
    <cofactor evidence="1">
        <name>Mg(2+)</name>
        <dbReference type="ChEBI" id="CHEBI:18420"/>
    </cofactor>
</comment>
<evidence type="ECO:0000313" key="2">
    <source>
        <dbReference type="EMBL" id="MDK4326150.1"/>
    </source>
</evidence>
<dbReference type="Gene3D" id="3.40.50.300">
    <property type="entry name" value="P-loop containing nucleotide triphosphate hydrolases"/>
    <property type="match status" value="1"/>
</dbReference>
<dbReference type="Pfam" id="PF13500">
    <property type="entry name" value="AAA_26"/>
    <property type="match status" value="1"/>
</dbReference>
<comment type="similarity">
    <text evidence="1">Belongs to the dethiobiotin synthetase family.</text>
</comment>
<accession>A0AAP4BTH5</accession>
<keyword evidence="1" id="KW-0479">Metal-binding</keyword>
<keyword evidence="1" id="KW-0067">ATP-binding</keyword>
<keyword evidence="1" id="KW-0460">Magnesium</keyword>
<gene>
    <name evidence="1 2" type="primary">bioD</name>
    <name evidence="2" type="ORF">QPX54_06435</name>
</gene>
<feature type="binding site" evidence="1">
    <location>
        <position position="38"/>
    </location>
    <ligand>
        <name>Mg(2+)</name>
        <dbReference type="ChEBI" id="CHEBI:18420"/>
    </ligand>
</feature>
<evidence type="ECO:0000256" key="1">
    <source>
        <dbReference type="HAMAP-Rule" id="MF_00336"/>
    </source>
</evidence>
<sequence length="225" mass="23562">MIITGTGTGVGKTIAAAALGWAWQQPVLKPLQTGADDDAGVVEKFTGIAGDVYRKYPDPLAPNLAAKRAEMPQADRDAVGQWISDFRAQHGICLVEGAGGLLVRLGTDARGRDFSALDLAKDLGEKLVVVTSTGLGSLNMAELTVRTAESAGVEVAGLVGGSVPEEPDLATQLNMQELPRVTGKNLWFSLPEGIGSCTPEEFRERVDKLGVPAFHSVAGLPLMGL</sequence>